<name>A0AA39JV79_9AGAR</name>
<evidence type="ECO:0000313" key="2">
    <source>
        <dbReference type="EMBL" id="KAK0449399.1"/>
    </source>
</evidence>
<dbReference type="EMBL" id="JAUEPT010000008">
    <property type="protein sequence ID" value="KAK0449399.1"/>
    <property type="molecule type" value="Genomic_DNA"/>
</dbReference>
<keyword evidence="3" id="KW-1185">Reference proteome</keyword>
<organism evidence="2 3">
    <name type="scientific">Armillaria borealis</name>
    <dbReference type="NCBI Taxonomy" id="47425"/>
    <lineage>
        <taxon>Eukaryota</taxon>
        <taxon>Fungi</taxon>
        <taxon>Dikarya</taxon>
        <taxon>Basidiomycota</taxon>
        <taxon>Agaricomycotina</taxon>
        <taxon>Agaricomycetes</taxon>
        <taxon>Agaricomycetidae</taxon>
        <taxon>Agaricales</taxon>
        <taxon>Marasmiineae</taxon>
        <taxon>Physalacriaceae</taxon>
        <taxon>Armillaria</taxon>
    </lineage>
</organism>
<reference evidence="2" key="1">
    <citation type="submission" date="2023-06" db="EMBL/GenBank/DDBJ databases">
        <authorList>
            <consortium name="Lawrence Berkeley National Laboratory"/>
            <person name="Ahrendt S."/>
            <person name="Sahu N."/>
            <person name="Indic B."/>
            <person name="Wong-Bajracharya J."/>
            <person name="Merenyi Z."/>
            <person name="Ke H.-M."/>
            <person name="Monk M."/>
            <person name="Kocsube S."/>
            <person name="Drula E."/>
            <person name="Lipzen A."/>
            <person name="Balint B."/>
            <person name="Henrissat B."/>
            <person name="Andreopoulos B."/>
            <person name="Martin F.M."/>
            <person name="Harder C.B."/>
            <person name="Rigling D."/>
            <person name="Ford K.L."/>
            <person name="Foster G.D."/>
            <person name="Pangilinan J."/>
            <person name="Papanicolaou A."/>
            <person name="Barry K."/>
            <person name="LaButti K."/>
            <person name="Viragh M."/>
            <person name="Koriabine M."/>
            <person name="Yan M."/>
            <person name="Riley R."/>
            <person name="Champramary S."/>
            <person name="Plett K.L."/>
            <person name="Tsai I.J."/>
            <person name="Slot J."/>
            <person name="Sipos G."/>
            <person name="Plett J."/>
            <person name="Nagy L.G."/>
            <person name="Grigoriev I.V."/>
        </authorList>
    </citation>
    <scope>NUCLEOTIDE SEQUENCE</scope>
    <source>
        <strain evidence="2">FPL87.14</strain>
    </source>
</reference>
<evidence type="ECO:0000256" key="1">
    <source>
        <dbReference type="SAM" id="Coils"/>
    </source>
</evidence>
<evidence type="ECO:0000313" key="3">
    <source>
        <dbReference type="Proteomes" id="UP001175226"/>
    </source>
</evidence>
<dbReference type="AlphaFoldDB" id="A0AA39JV79"/>
<gene>
    <name evidence="2" type="ORF">EV421DRAFT_1732665</name>
</gene>
<feature type="coiled-coil region" evidence="1">
    <location>
        <begin position="118"/>
        <end position="145"/>
    </location>
</feature>
<dbReference type="Proteomes" id="UP001175226">
    <property type="component" value="Unassembled WGS sequence"/>
</dbReference>
<protein>
    <recommendedName>
        <fullName evidence="4">F-box domain-containing protein</fullName>
    </recommendedName>
</protein>
<evidence type="ECO:0008006" key="4">
    <source>
        <dbReference type="Google" id="ProtNLM"/>
    </source>
</evidence>
<keyword evidence="1" id="KW-0175">Coiled coil</keyword>
<accession>A0AA39JV79</accession>
<comment type="caution">
    <text evidence="2">The sequence shown here is derived from an EMBL/GenBank/DDBJ whole genome shotgun (WGS) entry which is preliminary data.</text>
</comment>
<proteinExistence type="predicted"/>
<sequence>MRPSRSHRKQTKAKALPVLPLALIDDLLGLLEINFHISRSPYITSSWRKLWRSSVIVILTPPPPHSTHQQLAHAKSKILNLLAFNHIATIMSLISVSDVLGTNHALNEHDCLVVEKSLSEQEQLLEQVRAQKADLEQQLLVINQREAQIVKVIADHRTLLRASPIRSLPAELLGEIFLAHCADFDVYNSSGATFRKSRLRLLWVCTRWRDVALSTPRIWVALSVDCTDRYSRIGTRSRISELKRWVSSSGRLPLSINFRFTEYRNLEPISIFNTIFAELYRCKCFFGDLDFEVEGGDAAQRVIDQDIPNAPILETLSLRSYRAASNLPMINWRQKLYAKIPRLHHLDIDSARGIVSLPVQNITTVKLGTATLGDIFYLLENAAVLEEFSVGEVGEVEQHRHDRHDCRRLDRLVRVHFQQTASTVVNQFIDYVTLPSIKELTIRATLSWPHAESFMRFFERSACSLTKLNITAPGADEHGFLLDILPFAPSLQVLHIENRDYHFPSPLPSLVLEYLTGKPKRQNLTALTDLQVSVQLRQMAGVKKLLDYRRTNWEKLGVGRLDHLSITIITARLSATQMKDRRQQMLEVFEPYGKAGLTYAIRSR</sequence>
<dbReference type="SUPFAM" id="SSF52047">
    <property type="entry name" value="RNI-like"/>
    <property type="match status" value="1"/>
</dbReference>
<dbReference type="Gene3D" id="3.80.10.10">
    <property type="entry name" value="Ribonuclease Inhibitor"/>
    <property type="match status" value="1"/>
</dbReference>
<dbReference type="InterPro" id="IPR032675">
    <property type="entry name" value="LRR_dom_sf"/>
</dbReference>